<reference evidence="3" key="1">
    <citation type="submission" date="2016-10" db="EMBL/GenBank/DDBJ databases">
        <title>Pseudomonas frederiksbergensis ERGS4:02 complete genome.</title>
        <authorList>
            <person name="Kumar R."/>
            <person name="Acharya V."/>
            <person name="Singh D."/>
        </authorList>
    </citation>
    <scope>NUCLEOTIDE SEQUENCE [LARGE SCALE GENOMIC DNA]</scope>
    <source>
        <strain evidence="3">ERGS4:02</strain>
    </source>
</reference>
<sequence>MSLEHSLPFDDEFGRSLRQARRDLGHDLVYVNYSLPELEQLPAAADIGKLHGSLCQLKSLEYALGQGDLMPLKSDSEAVVAAARKLDLELDQCEEKLVVLHDGGDCETPWSLELRFKAAGGRYDSEISVLVGMLPAAQALMQRRKVMLENSVEFPEEALDCEKTSEAVDRATETGKPFGLMSFEHPKPRHTSAMSGSMARLRSLPSTGRPSRTT</sequence>
<protein>
    <submittedName>
        <fullName evidence="2">Uncharacterized protein</fullName>
    </submittedName>
</protein>
<evidence type="ECO:0000256" key="1">
    <source>
        <dbReference type="SAM" id="MobiDB-lite"/>
    </source>
</evidence>
<feature type="compositionally biased region" description="Polar residues" evidence="1">
    <location>
        <begin position="204"/>
        <end position="214"/>
    </location>
</feature>
<organism evidence="2 3">
    <name type="scientific">Pseudomonas frederiksbergensis</name>
    <dbReference type="NCBI Taxonomy" id="104087"/>
    <lineage>
        <taxon>Bacteria</taxon>
        <taxon>Pseudomonadati</taxon>
        <taxon>Pseudomonadota</taxon>
        <taxon>Gammaproteobacteria</taxon>
        <taxon>Pseudomonadales</taxon>
        <taxon>Pseudomonadaceae</taxon>
        <taxon>Pseudomonas</taxon>
    </lineage>
</organism>
<dbReference type="AlphaFoldDB" id="A0A1J0ESK0"/>
<evidence type="ECO:0000313" key="3">
    <source>
        <dbReference type="Proteomes" id="UP000182567"/>
    </source>
</evidence>
<dbReference type="EMBL" id="CP017886">
    <property type="protein sequence ID" value="APC19138.1"/>
    <property type="molecule type" value="Genomic_DNA"/>
</dbReference>
<feature type="region of interest" description="Disordered" evidence="1">
    <location>
        <begin position="175"/>
        <end position="214"/>
    </location>
</feature>
<accession>A0A1J0ESK0</accession>
<gene>
    <name evidence="2" type="ORF">BLL42_26845</name>
</gene>
<name>A0A1J0ESK0_9PSED</name>
<dbReference type="Proteomes" id="UP000182567">
    <property type="component" value="Chromosome"/>
</dbReference>
<evidence type="ECO:0000313" key="2">
    <source>
        <dbReference type="EMBL" id="APC19138.1"/>
    </source>
</evidence>
<proteinExistence type="predicted"/>